<sequence>MPTELDVRPARRDEIAALARTLADAFQDDPVMEWMLPDSRRRAKGLARLFAAQTRYQHFASGGVDIAVDSAGTIAGAALWDPPGRWKTSSLTELRMLPQMVRVFGSRMRAGKQLVELMTAAHPEEPHWYLATIGTDPRQRGGGYGRALLNERLAVCDREGIPAYLESSKQANLGYYERFGFEVTGTITVPDGPDLWPMWRTPRTGA</sequence>
<reference evidence="2 3" key="1">
    <citation type="submission" date="2020-04" db="EMBL/GenBank/DDBJ databases">
        <title>MicrobeNet Type strains.</title>
        <authorList>
            <person name="Nicholson A.C."/>
        </authorList>
    </citation>
    <scope>NUCLEOTIDE SEQUENCE [LARGE SCALE GENOMIC DNA]</scope>
    <source>
        <strain evidence="2 3">DSM 45078</strain>
    </source>
</reference>
<dbReference type="RefSeq" id="WP_068038741.1">
    <property type="nucleotide sequence ID" value="NZ_JAAXOO010000007.1"/>
</dbReference>
<dbReference type="InterPro" id="IPR000182">
    <property type="entry name" value="GNAT_dom"/>
</dbReference>
<keyword evidence="2" id="KW-0808">Transferase</keyword>
<evidence type="ECO:0000313" key="3">
    <source>
        <dbReference type="Proteomes" id="UP000565715"/>
    </source>
</evidence>
<evidence type="ECO:0000259" key="1">
    <source>
        <dbReference type="PROSITE" id="PS51186"/>
    </source>
</evidence>
<dbReference type="Proteomes" id="UP000565715">
    <property type="component" value="Unassembled WGS sequence"/>
</dbReference>
<keyword evidence="3" id="KW-1185">Reference proteome</keyword>
<dbReference type="AlphaFoldDB" id="A0A846XPJ2"/>
<accession>A0A846XPJ2</accession>
<dbReference type="Pfam" id="PF00583">
    <property type="entry name" value="Acetyltransf_1"/>
    <property type="match status" value="1"/>
</dbReference>
<dbReference type="CDD" id="cd04301">
    <property type="entry name" value="NAT_SF"/>
    <property type="match status" value="1"/>
</dbReference>
<dbReference type="PANTHER" id="PTHR42791:SF1">
    <property type="entry name" value="N-ACETYLTRANSFERASE DOMAIN-CONTAINING PROTEIN"/>
    <property type="match status" value="1"/>
</dbReference>
<organism evidence="2 3">
    <name type="scientific">Nocardia speluncae</name>
    <dbReference type="NCBI Taxonomy" id="419477"/>
    <lineage>
        <taxon>Bacteria</taxon>
        <taxon>Bacillati</taxon>
        <taxon>Actinomycetota</taxon>
        <taxon>Actinomycetes</taxon>
        <taxon>Mycobacteriales</taxon>
        <taxon>Nocardiaceae</taxon>
        <taxon>Nocardia</taxon>
    </lineage>
</organism>
<dbReference type="PROSITE" id="PS51186">
    <property type="entry name" value="GNAT"/>
    <property type="match status" value="1"/>
</dbReference>
<dbReference type="InterPro" id="IPR016181">
    <property type="entry name" value="Acyl_CoA_acyltransferase"/>
</dbReference>
<name>A0A846XPJ2_9NOCA</name>
<evidence type="ECO:0000313" key="2">
    <source>
        <dbReference type="EMBL" id="NKY36610.1"/>
    </source>
</evidence>
<dbReference type="EMBL" id="JAAXOO010000007">
    <property type="protein sequence ID" value="NKY36610.1"/>
    <property type="molecule type" value="Genomic_DNA"/>
</dbReference>
<dbReference type="PANTHER" id="PTHR42791">
    <property type="entry name" value="GNAT FAMILY ACETYLTRANSFERASE"/>
    <property type="match status" value="1"/>
</dbReference>
<gene>
    <name evidence="2" type="ORF">HGA13_26580</name>
</gene>
<proteinExistence type="predicted"/>
<feature type="domain" description="N-acetyltransferase" evidence="1">
    <location>
        <begin position="5"/>
        <end position="203"/>
    </location>
</feature>
<protein>
    <submittedName>
        <fullName evidence="2">GNAT family N-acetyltransferase</fullName>
    </submittedName>
</protein>
<dbReference type="Gene3D" id="3.40.630.30">
    <property type="match status" value="1"/>
</dbReference>
<dbReference type="InterPro" id="IPR052523">
    <property type="entry name" value="Trichothecene_AcTrans"/>
</dbReference>
<dbReference type="GO" id="GO:0016747">
    <property type="term" value="F:acyltransferase activity, transferring groups other than amino-acyl groups"/>
    <property type="evidence" value="ECO:0007669"/>
    <property type="project" value="InterPro"/>
</dbReference>
<comment type="caution">
    <text evidence="2">The sequence shown here is derived from an EMBL/GenBank/DDBJ whole genome shotgun (WGS) entry which is preliminary data.</text>
</comment>
<dbReference type="SUPFAM" id="SSF55729">
    <property type="entry name" value="Acyl-CoA N-acyltransferases (Nat)"/>
    <property type="match status" value="1"/>
</dbReference>